<evidence type="ECO:0000313" key="1">
    <source>
        <dbReference type="EMBL" id="CAF4377437.1"/>
    </source>
</evidence>
<dbReference type="Proteomes" id="UP000663868">
    <property type="component" value="Unassembled WGS sequence"/>
</dbReference>
<comment type="caution">
    <text evidence="1">The sequence shown here is derived from an EMBL/GenBank/DDBJ whole genome shotgun (WGS) entry which is preliminary data.</text>
</comment>
<dbReference type="AlphaFoldDB" id="A0A820MPF6"/>
<feature type="non-terminal residue" evidence="1">
    <location>
        <position position="1"/>
    </location>
</feature>
<reference evidence="1" key="1">
    <citation type="submission" date="2021-02" db="EMBL/GenBank/DDBJ databases">
        <authorList>
            <person name="Nowell W R."/>
        </authorList>
    </citation>
    <scope>NUCLEOTIDE SEQUENCE</scope>
</reference>
<dbReference type="EMBL" id="CAJOBB010021581">
    <property type="protein sequence ID" value="CAF4377437.1"/>
    <property type="molecule type" value="Genomic_DNA"/>
</dbReference>
<name>A0A820MPF6_9BILA</name>
<organism evidence="1 2">
    <name type="scientific">Adineta steineri</name>
    <dbReference type="NCBI Taxonomy" id="433720"/>
    <lineage>
        <taxon>Eukaryota</taxon>
        <taxon>Metazoa</taxon>
        <taxon>Spiralia</taxon>
        <taxon>Gnathifera</taxon>
        <taxon>Rotifera</taxon>
        <taxon>Eurotatoria</taxon>
        <taxon>Bdelloidea</taxon>
        <taxon>Adinetida</taxon>
        <taxon>Adinetidae</taxon>
        <taxon>Adineta</taxon>
    </lineage>
</organism>
<accession>A0A820MPF6</accession>
<gene>
    <name evidence="1" type="ORF">KXQ929_LOCUS49712</name>
</gene>
<proteinExistence type="predicted"/>
<protein>
    <submittedName>
        <fullName evidence="1">Uncharacterized protein</fullName>
    </submittedName>
</protein>
<sequence length="72" mass="8213">MKELMPVETRLILNMLDNIFVKSILSSSEVRTITFDSLLKISKLGAIPNGFSGFNWFNIRYTNEEKACVILT</sequence>
<evidence type="ECO:0000313" key="2">
    <source>
        <dbReference type="Proteomes" id="UP000663868"/>
    </source>
</evidence>